<feature type="transmembrane region" description="Helical" evidence="1">
    <location>
        <begin position="279"/>
        <end position="298"/>
    </location>
</feature>
<reference evidence="2 3" key="1">
    <citation type="submission" date="2023-09" db="EMBL/GenBank/DDBJ databases">
        <title>Pangenome analysis of Batrachochytrium dendrobatidis and related Chytrids.</title>
        <authorList>
            <person name="Yacoub M.N."/>
            <person name="Stajich J.E."/>
            <person name="James T.Y."/>
        </authorList>
    </citation>
    <scope>NUCLEOTIDE SEQUENCE [LARGE SCALE GENOMIC DNA]</scope>
    <source>
        <strain evidence="2 3">JEL0888</strain>
    </source>
</reference>
<evidence type="ECO:0000313" key="2">
    <source>
        <dbReference type="EMBL" id="KAL2917666.1"/>
    </source>
</evidence>
<dbReference type="PANTHER" id="PTHR37330:SF1">
    <property type="entry name" value="CONSERVED TRANSMEMBRANE PROTEIN-RELATED"/>
    <property type="match status" value="1"/>
</dbReference>
<keyword evidence="1" id="KW-1133">Transmembrane helix</keyword>
<protein>
    <recommendedName>
        <fullName evidence="4">DUF4436 domain-containing protein</fullName>
    </recommendedName>
</protein>
<dbReference type="PANTHER" id="PTHR37330">
    <property type="entry name" value="CONSERVED TRANSMEMBRANE PROTEIN-RELATED"/>
    <property type="match status" value="1"/>
</dbReference>
<dbReference type="EMBL" id="JADGIZ020000009">
    <property type="protein sequence ID" value="KAL2917666.1"/>
    <property type="molecule type" value="Genomic_DNA"/>
</dbReference>
<dbReference type="Proteomes" id="UP001527925">
    <property type="component" value="Unassembled WGS sequence"/>
</dbReference>
<sequence>MYMPTLKRAHWTQLAIVAGIVAALLVLVPTSTVLNTREGDRKLQRIVTTAVSPFDVAQGLVRFDGVLLLGNVTSVDVLSFSFKIHFTAQPWGSFDASNADNSSISRITTAARLIVAGKETPFGAGSIIPAFDAVVPIDEGSPNRYPFDEFSSTFAISLFAGTGFNQSVPMALALVGAVQSWGVGLHMQDQQRDSQLVAVTAVITRSWTTALFSVIIIVIMWALSLTVLTLAVTLWFRNRKVEPPTIAVAGSLLFALPALRNSQPGAPAIGASVDVAGFMWNMVLVAVACLLLMINYVIKYKKEKPAPAAAVQPAGTHGRISRDSDTKMPLPAVVRRNHPLDLDA</sequence>
<evidence type="ECO:0008006" key="4">
    <source>
        <dbReference type="Google" id="ProtNLM"/>
    </source>
</evidence>
<accession>A0ABR4NDR9</accession>
<keyword evidence="3" id="KW-1185">Reference proteome</keyword>
<dbReference type="Pfam" id="PF14494">
    <property type="entry name" value="DUF4436"/>
    <property type="match status" value="1"/>
</dbReference>
<keyword evidence="1" id="KW-0472">Membrane</keyword>
<comment type="caution">
    <text evidence="2">The sequence shown here is derived from an EMBL/GenBank/DDBJ whole genome shotgun (WGS) entry which is preliminary data.</text>
</comment>
<organism evidence="2 3">
    <name type="scientific">Polyrhizophydium stewartii</name>
    <dbReference type="NCBI Taxonomy" id="2732419"/>
    <lineage>
        <taxon>Eukaryota</taxon>
        <taxon>Fungi</taxon>
        <taxon>Fungi incertae sedis</taxon>
        <taxon>Chytridiomycota</taxon>
        <taxon>Chytridiomycota incertae sedis</taxon>
        <taxon>Chytridiomycetes</taxon>
        <taxon>Rhizophydiales</taxon>
        <taxon>Rhizophydiales incertae sedis</taxon>
        <taxon>Polyrhizophydium</taxon>
    </lineage>
</organism>
<gene>
    <name evidence="2" type="ORF">HK105_202539</name>
</gene>
<feature type="transmembrane region" description="Helical" evidence="1">
    <location>
        <begin position="210"/>
        <end position="236"/>
    </location>
</feature>
<dbReference type="InterPro" id="IPR027948">
    <property type="entry name" value="DUF4436"/>
</dbReference>
<proteinExistence type="predicted"/>
<name>A0ABR4NDR9_9FUNG</name>
<evidence type="ECO:0000313" key="3">
    <source>
        <dbReference type="Proteomes" id="UP001527925"/>
    </source>
</evidence>
<keyword evidence="1" id="KW-0812">Transmembrane</keyword>
<evidence type="ECO:0000256" key="1">
    <source>
        <dbReference type="SAM" id="Phobius"/>
    </source>
</evidence>